<keyword evidence="3" id="KW-1185">Reference proteome</keyword>
<name>A0A9P6N9N6_9BASI</name>
<gene>
    <name evidence="2" type="ORF">CROQUDRAFT_98597</name>
</gene>
<dbReference type="AlphaFoldDB" id="A0A9P6N9N6"/>
<feature type="compositionally biased region" description="Polar residues" evidence="1">
    <location>
        <begin position="84"/>
        <end position="108"/>
    </location>
</feature>
<proteinExistence type="predicted"/>
<feature type="region of interest" description="Disordered" evidence="1">
    <location>
        <begin position="51"/>
        <end position="108"/>
    </location>
</feature>
<reference evidence="2" key="1">
    <citation type="submission" date="2013-11" db="EMBL/GenBank/DDBJ databases">
        <title>Genome sequence of the fusiform rust pathogen reveals effectors for host alternation and coevolution with pine.</title>
        <authorList>
            <consortium name="DOE Joint Genome Institute"/>
            <person name="Smith K."/>
            <person name="Pendleton A."/>
            <person name="Kubisiak T."/>
            <person name="Anderson C."/>
            <person name="Salamov A."/>
            <person name="Aerts A."/>
            <person name="Riley R."/>
            <person name="Clum A."/>
            <person name="Lindquist E."/>
            <person name="Ence D."/>
            <person name="Campbell M."/>
            <person name="Kronenberg Z."/>
            <person name="Feau N."/>
            <person name="Dhillon B."/>
            <person name="Hamelin R."/>
            <person name="Burleigh J."/>
            <person name="Smith J."/>
            <person name="Yandell M."/>
            <person name="Nelson C."/>
            <person name="Grigoriev I."/>
            <person name="Davis J."/>
        </authorList>
    </citation>
    <scope>NUCLEOTIDE SEQUENCE</scope>
    <source>
        <strain evidence="2">G11</strain>
    </source>
</reference>
<evidence type="ECO:0000313" key="2">
    <source>
        <dbReference type="EMBL" id="KAG0141582.1"/>
    </source>
</evidence>
<organism evidence="2 3">
    <name type="scientific">Cronartium quercuum f. sp. fusiforme G11</name>
    <dbReference type="NCBI Taxonomy" id="708437"/>
    <lineage>
        <taxon>Eukaryota</taxon>
        <taxon>Fungi</taxon>
        <taxon>Dikarya</taxon>
        <taxon>Basidiomycota</taxon>
        <taxon>Pucciniomycotina</taxon>
        <taxon>Pucciniomycetes</taxon>
        <taxon>Pucciniales</taxon>
        <taxon>Coleosporiaceae</taxon>
        <taxon>Cronartium</taxon>
    </lineage>
</organism>
<sequence length="123" mass="13066">MKTILVPAFRKAVIPSPLSTTGNLTNLSIKSNSHNLAQAKKTPSSLLKVEGFNSSASSHSSQELRPDNWGPQCDLSPSDKSFMDNHQTLSPNTYIDSGATNTGSTETPSTIIAPVVLPNSNNI</sequence>
<evidence type="ECO:0000256" key="1">
    <source>
        <dbReference type="SAM" id="MobiDB-lite"/>
    </source>
</evidence>
<dbReference type="EMBL" id="MU167380">
    <property type="protein sequence ID" value="KAG0141582.1"/>
    <property type="molecule type" value="Genomic_DNA"/>
</dbReference>
<dbReference type="Proteomes" id="UP000886653">
    <property type="component" value="Unassembled WGS sequence"/>
</dbReference>
<accession>A0A9P6N9N6</accession>
<comment type="caution">
    <text evidence="2">The sequence shown here is derived from an EMBL/GenBank/DDBJ whole genome shotgun (WGS) entry which is preliminary data.</text>
</comment>
<evidence type="ECO:0000313" key="3">
    <source>
        <dbReference type="Proteomes" id="UP000886653"/>
    </source>
</evidence>
<protein>
    <submittedName>
        <fullName evidence="2">Uncharacterized protein</fullName>
    </submittedName>
</protein>
<feature type="compositionally biased region" description="Polar residues" evidence="1">
    <location>
        <begin position="52"/>
        <end position="63"/>
    </location>
</feature>